<evidence type="ECO:0000313" key="1">
    <source>
        <dbReference type="EMBL" id="CAH1955080.1"/>
    </source>
</evidence>
<sequence>MHENSKTHLHNTMELALLGTVYIRTQLDSAYWRNIQQHNDTVTKNRYVLSKLKRIHKKCFNI</sequence>
<comment type="caution">
    <text evidence="1">The sequence shown here is derived from an EMBL/GenBank/DDBJ whole genome shotgun (WGS) entry which is preliminary data.</text>
</comment>
<protein>
    <submittedName>
        <fullName evidence="1">Uncharacterized protein</fullName>
    </submittedName>
</protein>
<name>A0A9P0NT23_ACAOB</name>
<reference evidence="1" key="1">
    <citation type="submission" date="2022-03" db="EMBL/GenBank/DDBJ databases">
        <authorList>
            <person name="Sayadi A."/>
        </authorList>
    </citation>
    <scope>NUCLEOTIDE SEQUENCE</scope>
</reference>
<dbReference type="OrthoDB" id="10223083at2759"/>
<dbReference type="EMBL" id="CAKOFQ010006658">
    <property type="protein sequence ID" value="CAH1955080.1"/>
    <property type="molecule type" value="Genomic_DNA"/>
</dbReference>
<gene>
    <name evidence="1" type="ORF">ACAOBT_LOCUS885</name>
</gene>
<keyword evidence="2" id="KW-1185">Reference proteome</keyword>
<dbReference type="AlphaFoldDB" id="A0A9P0NT23"/>
<dbReference type="Proteomes" id="UP001152888">
    <property type="component" value="Unassembled WGS sequence"/>
</dbReference>
<organism evidence="1 2">
    <name type="scientific">Acanthoscelides obtectus</name>
    <name type="common">Bean weevil</name>
    <name type="synonym">Bruchus obtectus</name>
    <dbReference type="NCBI Taxonomy" id="200917"/>
    <lineage>
        <taxon>Eukaryota</taxon>
        <taxon>Metazoa</taxon>
        <taxon>Ecdysozoa</taxon>
        <taxon>Arthropoda</taxon>
        <taxon>Hexapoda</taxon>
        <taxon>Insecta</taxon>
        <taxon>Pterygota</taxon>
        <taxon>Neoptera</taxon>
        <taxon>Endopterygota</taxon>
        <taxon>Coleoptera</taxon>
        <taxon>Polyphaga</taxon>
        <taxon>Cucujiformia</taxon>
        <taxon>Chrysomeloidea</taxon>
        <taxon>Chrysomelidae</taxon>
        <taxon>Bruchinae</taxon>
        <taxon>Bruchini</taxon>
        <taxon>Acanthoscelides</taxon>
    </lineage>
</organism>
<accession>A0A9P0NT23</accession>
<proteinExistence type="predicted"/>
<evidence type="ECO:0000313" key="2">
    <source>
        <dbReference type="Proteomes" id="UP001152888"/>
    </source>
</evidence>